<dbReference type="SUPFAM" id="SSF48452">
    <property type="entry name" value="TPR-like"/>
    <property type="match status" value="1"/>
</dbReference>
<dbReference type="InterPro" id="IPR019734">
    <property type="entry name" value="TPR_rpt"/>
</dbReference>
<evidence type="ECO:0000313" key="4">
    <source>
        <dbReference type="Proteomes" id="UP001165060"/>
    </source>
</evidence>
<keyword evidence="4" id="KW-1185">Reference proteome</keyword>
<reference evidence="3 4" key="1">
    <citation type="journal article" date="2023" name="Commun. Biol.">
        <title>Genome analysis of Parmales, the sister group of diatoms, reveals the evolutionary specialization of diatoms from phago-mixotrophs to photoautotrophs.</title>
        <authorList>
            <person name="Ban H."/>
            <person name="Sato S."/>
            <person name="Yoshikawa S."/>
            <person name="Yamada K."/>
            <person name="Nakamura Y."/>
            <person name="Ichinomiya M."/>
            <person name="Sato N."/>
            <person name="Blanc-Mathieu R."/>
            <person name="Endo H."/>
            <person name="Kuwata A."/>
            <person name="Ogata H."/>
        </authorList>
    </citation>
    <scope>NUCLEOTIDE SEQUENCE [LARGE SCALE GENOMIC DNA]</scope>
</reference>
<feature type="compositionally biased region" description="Basic and acidic residues" evidence="2">
    <location>
        <begin position="150"/>
        <end position="162"/>
    </location>
</feature>
<feature type="region of interest" description="Disordered" evidence="2">
    <location>
        <begin position="45"/>
        <end position="162"/>
    </location>
</feature>
<protein>
    <recommendedName>
        <fullName evidence="5">RNA polymerase II-associated protein 3</fullName>
    </recommendedName>
</protein>
<comment type="caution">
    <text evidence="3">The sequence shown here is derived from an EMBL/GenBank/DDBJ whole genome shotgun (WGS) entry which is preliminary data.</text>
</comment>
<dbReference type="Gene3D" id="1.25.40.10">
    <property type="entry name" value="Tetratricopeptide repeat domain"/>
    <property type="match status" value="1"/>
</dbReference>
<dbReference type="EMBL" id="BRYB01001962">
    <property type="protein sequence ID" value="GMI37193.1"/>
    <property type="molecule type" value="Genomic_DNA"/>
</dbReference>
<dbReference type="InterPro" id="IPR051966">
    <property type="entry name" value="RPAP3"/>
</dbReference>
<evidence type="ECO:0000313" key="3">
    <source>
        <dbReference type="EMBL" id="GMI37193.1"/>
    </source>
</evidence>
<dbReference type="Pfam" id="PF13181">
    <property type="entry name" value="TPR_8"/>
    <property type="match status" value="1"/>
</dbReference>
<organism evidence="3 4">
    <name type="scientific">Tetraparma gracilis</name>
    <dbReference type="NCBI Taxonomy" id="2962635"/>
    <lineage>
        <taxon>Eukaryota</taxon>
        <taxon>Sar</taxon>
        <taxon>Stramenopiles</taxon>
        <taxon>Ochrophyta</taxon>
        <taxon>Bolidophyceae</taxon>
        <taxon>Parmales</taxon>
        <taxon>Triparmaceae</taxon>
        <taxon>Tetraparma</taxon>
    </lineage>
</organism>
<dbReference type="PANTHER" id="PTHR46423">
    <property type="entry name" value="RNA POLYMERASE II-ASSOCIATED PROTEIN 3"/>
    <property type="match status" value="1"/>
</dbReference>
<dbReference type="SMART" id="SM00028">
    <property type="entry name" value="TPR"/>
    <property type="match status" value="2"/>
</dbReference>
<name>A0ABQ6N0B4_9STRA</name>
<evidence type="ECO:0000256" key="2">
    <source>
        <dbReference type="SAM" id="MobiDB-lite"/>
    </source>
</evidence>
<proteinExistence type="predicted"/>
<dbReference type="Proteomes" id="UP001165060">
    <property type="component" value="Unassembled WGS sequence"/>
</dbReference>
<sequence length="226" mass="23988">MSSDAAMQSMNVQAQIRRNAEEQGSFLRSMGEWEKEIKVKDKAISSKKVPPKVRGVRKAGSVPPPPAAADPVRISGGTVKVSSSGARPATAADFSVSSDVQSTIDSKKRKPDEKGVFLGTGMANEPTPASLGAPHLVNVGRSVPKPVPRRPTEDLEAEERARGNDLFKKGDYEGAVKAYTRCLGINSRSGVAFSNRAMANLKLKDFSAAEKDATSALGIDPTHVKS</sequence>
<evidence type="ECO:0008006" key="5">
    <source>
        <dbReference type="Google" id="ProtNLM"/>
    </source>
</evidence>
<keyword evidence="1" id="KW-0802">TPR repeat</keyword>
<gene>
    <name evidence="3" type="ORF">TeGR_g6787</name>
</gene>
<accession>A0ABQ6N0B4</accession>
<dbReference type="PANTHER" id="PTHR46423:SF1">
    <property type="entry name" value="RNA POLYMERASE II-ASSOCIATED PROTEIN 3"/>
    <property type="match status" value="1"/>
</dbReference>
<feature type="non-terminal residue" evidence="3">
    <location>
        <position position="226"/>
    </location>
</feature>
<evidence type="ECO:0000256" key="1">
    <source>
        <dbReference type="ARBA" id="ARBA00022803"/>
    </source>
</evidence>
<dbReference type="InterPro" id="IPR011990">
    <property type="entry name" value="TPR-like_helical_dom_sf"/>
</dbReference>
<feature type="compositionally biased region" description="Polar residues" evidence="2">
    <location>
        <begin position="95"/>
        <end position="104"/>
    </location>
</feature>